<dbReference type="AlphaFoldDB" id="A0A8J3GNN6"/>
<feature type="domain" description="OmpR/PhoB-type" evidence="14">
    <location>
        <begin position="124"/>
        <end position="223"/>
    </location>
</feature>
<dbReference type="RefSeq" id="WP_191282457.1">
    <property type="nucleotide sequence ID" value="NZ_BNAI01000001.1"/>
</dbReference>
<dbReference type="PROSITE" id="PS51755">
    <property type="entry name" value="OMPR_PHOB"/>
    <property type="match status" value="1"/>
</dbReference>
<dbReference type="SUPFAM" id="SSF52172">
    <property type="entry name" value="CheY-like"/>
    <property type="match status" value="1"/>
</dbReference>
<protein>
    <recommendedName>
        <fullName evidence="9">Transcriptional regulatory protein KdpE</fullName>
    </recommendedName>
</protein>
<comment type="subcellular location">
    <subcellularLocation>
        <location evidence="1">Cytoplasm</location>
    </subcellularLocation>
</comment>
<comment type="caution">
    <text evidence="15">The sequence shown here is derived from an EMBL/GenBank/DDBJ whole genome shotgun (WGS) entry which is preliminary data.</text>
</comment>
<feature type="region of interest" description="Disordered" evidence="12">
    <location>
        <begin position="222"/>
        <end position="247"/>
    </location>
</feature>
<dbReference type="InterPro" id="IPR036388">
    <property type="entry name" value="WH-like_DNA-bd_sf"/>
</dbReference>
<keyword evidence="6 11" id="KW-0238">DNA-binding</keyword>
<dbReference type="GO" id="GO:0000156">
    <property type="term" value="F:phosphorelay response regulator activity"/>
    <property type="evidence" value="ECO:0007669"/>
    <property type="project" value="TreeGrafter"/>
</dbReference>
<dbReference type="FunFam" id="3.40.50.2300:FF:000021">
    <property type="entry name" value="Two-component system response regulator KdpE"/>
    <property type="match status" value="1"/>
</dbReference>
<dbReference type="FunFam" id="1.10.10.10:FF:000210">
    <property type="entry name" value="Winged-helix transcriptional response regulator KdpE"/>
    <property type="match status" value="1"/>
</dbReference>
<dbReference type="SMART" id="SM00862">
    <property type="entry name" value="Trans_reg_C"/>
    <property type="match status" value="1"/>
</dbReference>
<dbReference type="Gene3D" id="1.10.10.10">
    <property type="entry name" value="Winged helix-like DNA-binding domain superfamily/Winged helix DNA-binding domain"/>
    <property type="match status" value="1"/>
</dbReference>
<evidence type="ECO:0000256" key="6">
    <source>
        <dbReference type="ARBA" id="ARBA00023125"/>
    </source>
</evidence>
<evidence type="ECO:0000256" key="2">
    <source>
        <dbReference type="ARBA" id="ARBA00022490"/>
    </source>
</evidence>
<reference evidence="15" key="1">
    <citation type="journal article" date="2014" name="Int. J. Syst. Evol. Microbiol.">
        <title>Complete genome sequence of Corynebacterium casei LMG S-19264T (=DSM 44701T), isolated from a smear-ripened cheese.</title>
        <authorList>
            <consortium name="US DOE Joint Genome Institute (JGI-PGF)"/>
            <person name="Walter F."/>
            <person name="Albersmeier A."/>
            <person name="Kalinowski J."/>
            <person name="Ruckert C."/>
        </authorList>
    </citation>
    <scope>NUCLEOTIDE SEQUENCE</scope>
    <source>
        <strain evidence="15">CGMCC 1.16548</strain>
    </source>
</reference>
<dbReference type="GO" id="GO:0005829">
    <property type="term" value="C:cytosol"/>
    <property type="evidence" value="ECO:0007669"/>
    <property type="project" value="TreeGrafter"/>
</dbReference>
<dbReference type="Gene3D" id="6.10.250.690">
    <property type="match status" value="1"/>
</dbReference>
<evidence type="ECO:0000256" key="3">
    <source>
        <dbReference type="ARBA" id="ARBA00022553"/>
    </source>
</evidence>
<evidence type="ECO:0000256" key="1">
    <source>
        <dbReference type="ARBA" id="ARBA00004496"/>
    </source>
</evidence>
<dbReference type="Gene3D" id="3.40.50.2300">
    <property type="match status" value="1"/>
</dbReference>
<evidence type="ECO:0000256" key="7">
    <source>
        <dbReference type="ARBA" id="ARBA00023163"/>
    </source>
</evidence>
<evidence type="ECO:0000256" key="11">
    <source>
        <dbReference type="PROSITE-ProRule" id="PRU01091"/>
    </source>
</evidence>
<name>A0A8J3GNN6_9MICO</name>
<dbReference type="PROSITE" id="PS50110">
    <property type="entry name" value="RESPONSE_REGULATORY"/>
    <property type="match status" value="1"/>
</dbReference>
<dbReference type="SMART" id="SM00448">
    <property type="entry name" value="REC"/>
    <property type="match status" value="1"/>
</dbReference>
<keyword evidence="16" id="KW-1185">Reference proteome</keyword>
<evidence type="ECO:0000256" key="10">
    <source>
        <dbReference type="PROSITE-ProRule" id="PRU00169"/>
    </source>
</evidence>
<feature type="compositionally biased region" description="Low complexity" evidence="12">
    <location>
        <begin position="238"/>
        <end position="247"/>
    </location>
</feature>
<evidence type="ECO:0000256" key="12">
    <source>
        <dbReference type="SAM" id="MobiDB-lite"/>
    </source>
</evidence>
<organism evidence="15 16">
    <name type="scientific">Pseudolysinimonas yzui</name>
    <dbReference type="NCBI Taxonomy" id="2708254"/>
    <lineage>
        <taxon>Bacteria</taxon>
        <taxon>Bacillati</taxon>
        <taxon>Actinomycetota</taxon>
        <taxon>Actinomycetes</taxon>
        <taxon>Micrococcales</taxon>
        <taxon>Microbacteriaceae</taxon>
        <taxon>Pseudolysinimonas</taxon>
    </lineage>
</organism>
<dbReference type="GO" id="GO:0000987">
    <property type="term" value="F:cis-regulatory region sequence-specific DNA binding"/>
    <property type="evidence" value="ECO:0007669"/>
    <property type="project" value="UniProtKB-ARBA"/>
</dbReference>
<evidence type="ECO:0000256" key="8">
    <source>
        <dbReference type="ARBA" id="ARBA00057085"/>
    </source>
</evidence>
<feature type="DNA-binding region" description="OmpR/PhoB-type" evidence="11">
    <location>
        <begin position="124"/>
        <end position="223"/>
    </location>
</feature>
<dbReference type="Pfam" id="PF00072">
    <property type="entry name" value="Response_reg"/>
    <property type="match status" value="1"/>
</dbReference>
<keyword evidence="4" id="KW-0902">Two-component regulatory system</keyword>
<evidence type="ECO:0000256" key="9">
    <source>
        <dbReference type="ARBA" id="ARBA00074083"/>
    </source>
</evidence>
<feature type="domain" description="Response regulatory" evidence="13">
    <location>
        <begin position="2"/>
        <end position="115"/>
    </location>
</feature>
<dbReference type="CDD" id="cd00383">
    <property type="entry name" value="trans_reg_C"/>
    <property type="match status" value="1"/>
</dbReference>
<dbReference type="EMBL" id="BNAI01000001">
    <property type="protein sequence ID" value="GHF08082.1"/>
    <property type="molecule type" value="Genomic_DNA"/>
</dbReference>
<evidence type="ECO:0000259" key="13">
    <source>
        <dbReference type="PROSITE" id="PS50110"/>
    </source>
</evidence>
<comment type="function">
    <text evidence="8">Member of the two-component regulatory system KdpD/KdpE involved in the regulation of the kdp operon. Upon phosphorylation by KdpD, functions as a transcription regulator by direct binding to promoter regions of target genes to positively regulate their expression.</text>
</comment>
<dbReference type="InterPro" id="IPR001789">
    <property type="entry name" value="Sig_transdc_resp-reg_receiver"/>
</dbReference>
<evidence type="ECO:0000313" key="15">
    <source>
        <dbReference type="EMBL" id="GHF08082.1"/>
    </source>
</evidence>
<reference evidence="15" key="2">
    <citation type="submission" date="2020-09" db="EMBL/GenBank/DDBJ databases">
        <authorList>
            <person name="Sun Q."/>
            <person name="Zhou Y."/>
        </authorList>
    </citation>
    <scope>NUCLEOTIDE SEQUENCE</scope>
    <source>
        <strain evidence="15">CGMCC 1.16548</strain>
    </source>
</reference>
<evidence type="ECO:0000313" key="16">
    <source>
        <dbReference type="Proteomes" id="UP000617531"/>
    </source>
</evidence>
<keyword evidence="7" id="KW-0804">Transcription</keyword>
<dbReference type="Pfam" id="PF00486">
    <property type="entry name" value="Trans_reg_C"/>
    <property type="match status" value="1"/>
</dbReference>
<feature type="modified residue" description="4-aspartylphosphate" evidence="10">
    <location>
        <position position="51"/>
    </location>
</feature>
<keyword evidence="3 10" id="KW-0597">Phosphoprotein</keyword>
<dbReference type="PANTHER" id="PTHR48111">
    <property type="entry name" value="REGULATOR OF RPOS"/>
    <property type="match status" value="1"/>
</dbReference>
<evidence type="ECO:0000259" key="14">
    <source>
        <dbReference type="PROSITE" id="PS51755"/>
    </source>
</evidence>
<keyword evidence="2" id="KW-0963">Cytoplasm</keyword>
<gene>
    <name evidence="15" type="ORF">GCM10011600_06100</name>
</gene>
<evidence type="ECO:0000256" key="4">
    <source>
        <dbReference type="ARBA" id="ARBA00023012"/>
    </source>
</evidence>
<keyword evidence="5" id="KW-0805">Transcription regulation</keyword>
<dbReference type="PANTHER" id="PTHR48111:SF50">
    <property type="entry name" value="KDP OPERON TRANSCRIPTIONAL REGULATORY PROTEIN KDPE"/>
    <property type="match status" value="1"/>
</dbReference>
<dbReference type="InterPro" id="IPR001867">
    <property type="entry name" value="OmpR/PhoB-type_DNA-bd"/>
</dbReference>
<dbReference type="InterPro" id="IPR039420">
    <property type="entry name" value="WalR-like"/>
</dbReference>
<dbReference type="GO" id="GO:0045893">
    <property type="term" value="P:positive regulation of DNA-templated transcription"/>
    <property type="evidence" value="ECO:0007669"/>
    <property type="project" value="UniProtKB-ARBA"/>
</dbReference>
<proteinExistence type="predicted"/>
<sequence length="247" mass="26614">MRILIADDDPQILRALRITLGARGYDVTTAADGQAALDAAARTHPELVVLDLGMPGLSGIDVIQALRGWTTVPILVVSGRTESWDKVEALDAGADDYVTKPFAADELLARIRALSRRLTPTADEPAVTFGDVTVDLAARIVTRAGATVRLTPTEWRLLEVLLRHPGRLVTRETLLTEVWGPQYTSDTGYLRLYLSQLRKKLEPEPSAPRYLVTEAGMGYRFTPEGMGSTGPSGGVGPEGLEPPASSV</sequence>
<dbReference type="InterPro" id="IPR011006">
    <property type="entry name" value="CheY-like_superfamily"/>
</dbReference>
<evidence type="ECO:0000256" key="5">
    <source>
        <dbReference type="ARBA" id="ARBA00023015"/>
    </source>
</evidence>
<accession>A0A8J3GNN6</accession>
<dbReference type="GO" id="GO:0042802">
    <property type="term" value="F:identical protein binding"/>
    <property type="evidence" value="ECO:0007669"/>
    <property type="project" value="UniProtKB-ARBA"/>
</dbReference>
<dbReference type="Proteomes" id="UP000617531">
    <property type="component" value="Unassembled WGS sequence"/>
</dbReference>
<dbReference type="GO" id="GO:0032993">
    <property type="term" value="C:protein-DNA complex"/>
    <property type="evidence" value="ECO:0007669"/>
    <property type="project" value="TreeGrafter"/>
</dbReference>
<feature type="compositionally biased region" description="Gly residues" evidence="12">
    <location>
        <begin position="227"/>
        <end position="237"/>
    </location>
</feature>